<evidence type="ECO:0000313" key="2">
    <source>
        <dbReference type="EMBL" id="CAB9523585.1"/>
    </source>
</evidence>
<accession>A0A9N8HSV6</accession>
<dbReference type="EMBL" id="CAICTM010001432">
    <property type="protein sequence ID" value="CAB9523585.1"/>
    <property type="molecule type" value="Genomic_DNA"/>
</dbReference>
<evidence type="ECO:0000256" key="1">
    <source>
        <dbReference type="SAM" id="MobiDB-lite"/>
    </source>
</evidence>
<organism evidence="2 3">
    <name type="scientific">Seminavis robusta</name>
    <dbReference type="NCBI Taxonomy" id="568900"/>
    <lineage>
        <taxon>Eukaryota</taxon>
        <taxon>Sar</taxon>
        <taxon>Stramenopiles</taxon>
        <taxon>Ochrophyta</taxon>
        <taxon>Bacillariophyta</taxon>
        <taxon>Bacillariophyceae</taxon>
        <taxon>Bacillariophycidae</taxon>
        <taxon>Naviculales</taxon>
        <taxon>Naviculaceae</taxon>
        <taxon>Seminavis</taxon>
    </lineage>
</organism>
<keyword evidence="3" id="KW-1185">Reference proteome</keyword>
<evidence type="ECO:0000313" key="3">
    <source>
        <dbReference type="Proteomes" id="UP001153069"/>
    </source>
</evidence>
<feature type="region of interest" description="Disordered" evidence="1">
    <location>
        <begin position="306"/>
        <end position="420"/>
    </location>
</feature>
<feature type="region of interest" description="Disordered" evidence="1">
    <location>
        <begin position="268"/>
        <end position="293"/>
    </location>
</feature>
<dbReference type="Proteomes" id="UP001153069">
    <property type="component" value="Unassembled WGS sequence"/>
</dbReference>
<proteinExistence type="predicted"/>
<name>A0A9N8HSV6_9STRA</name>
<comment type="caution">
    <text evidence="2">The sequence shown here is derived from an EMBL/GenBank/DDBJ whole genome shotgun (WGS) entry which is preliminary data.</text>
</comment>
<feature type="compositionally biased region" description="Low complexity" evidence="1">
    <location>
        <begin position="327"/>
        <end position="420"/>
    </location>
</feature>
<dbReference type="AlphaFoldDB" id="A0A9N8HSV6"/>
<gene>
    <name evidence="2" type="ORF">SEMRO_1434_G272310.1</name>
</gene>
<protein>
    <submittedName>
        <fullName evidence="2">Uncharacterized protein</fullName>
    </submittedName>
</protein>
<sequence>MGLVNLLAEGDTLCVESLMENETRHSLYLKWNQGFMSFMLDRHPTYNALAPFAKHVTSAANTPAAFICTCKEMYTATKCMNANALDLLDTTVYYQVVTAILKHWQDYYMEAKADAKWDIRDAFKEIQDAAGADAQTIRVTSHFHIVHTDIMVQNWDTLQALENLKYYIIWTPMVEHWLMMFAVWLRSLKEYDMVLITSTFCTLYNGIMVENQDEKTMFEDVLRGPYDDEEKHEIRSYIELLQQLKKRPGLVPYMAWLKTKQAQNLILGTTRKKTPTEDTVPPPPLQSDASEESCTSTASCTSAASQGCMASGSASKKTPKLKPTPDPNASKQSAAKASKQSAKQSAVKQSAAANASKQSAATNASKQSAAAANASKQSATKQSAAANASKQSAAKSSKQSAANTTTKSNQKKTTTAASTTDQPAATVLMNLLAIRNHGRIDRVILCVVVYWYCGTDDRVILCVV</sequence>
<reference evidence="2" key="1">
    <citation type="submission" date="2020-06" db="EMBL/GenBank/DDBJ databases">
        <authorList>
            <consortium name="Plant Systems Biology data submission"/>
        </authorList>
    </citation>
    <scope>NUCLEOTIDE SEQUENCE</scope>
    <source>
        <strain evidence="2">D6</strain>
    </source>
</reference>